<feature type="compositionally biased region" description="Basic and acidic residues" evidence="1">
    <location>
        <begin position="328"/>
        <end position="359"/>
    </location>
</feature>
<dbReference type="Pfam" id="PF25547">
    <property type="entry name" value="WXG100_2"/>
    <property type="match status" value="1"/>
</dbReference>
<evidence type="ECO:0000256" key="1">
    <source>
        <dbReference type="SAM" id="MobiDB-lite"/>
    </source>
</evidence>
<dbReference type="EMBL" id="BAAANN010000036">
    <property type="protein sequence ID" value="GAA1982194.1"/>
    <property type="molecule type" value="Genomic_DNA"/>
</dbReference>
<evidence type="ECO:0000313" key="4">
    <source>
        <dbReference type="Proteomes" id="UP001501116"/>
    </source>
</evidence>
<dbReference type="Proteomes" id="UP001501116">
    <property type="component" value="Unassembled WGS sequence"/>
</dbReference>
<name>A0ABN2S881_9PSEU</name>
<dbReference type="RefSeq" id="WP_344428746.1">
    <property type="nucleotide sequence ID" value="NZ_BAAANN010000036.1"/>
</dbReference>
<organism evidence="3 4">
    <name type="scientific">Amycolatopsis minnesotensis</name>
    <dbReference type="NCBI Taxonomy" id="337894"/>
    <lineage>
        <taxon>Bacteria</taxon>
        <taxon>Bacillati</taxon>
        <taxon>Actinomycetota</taxon>
        <taxon>Actinomycetes</taxon>
        <taxon>Pseudonocardiales</taxon>
        <taxon>Pseudonocardiaceae</taxon>
        <taxon>Amycolatopsis</taxon>
    </lineage>
</organism>
<evidence type="ECO:0000259" key="2">
    <source>
        <dbReference type="Pfam" id="PF25547"/>
    </source>
</evidence>
<gene>
    <name evidence="3" type="ORF">GCM10009754_68860</name>
</gene>
<comment type="caution">
    <text evidence="3">The sequence shown here is derived from an EMBL/GenBank/DDBJ whole genome shotgun (WGS) entry which is preliminary data.</text>
</comment>
<feature type="domain" description="Outer membrane channel protein CpnT-like N-terminal" evidence="2">
    <location>
        <begin position="10"/>
        <end position="149"/>
    </location>
</feature>
<accession>A0ABN2S881</accession>
<sequence>MPATEVPAGVQHLLEVLVGSDWPGGDPGELRQIADQWRATAKKVETVQDLVRAGVRQVDSALEGRTREEFDAFIAPLTAESGYLDAIRQTCLGLADALDEMAVQIEMLRILIIELLVLLAIQIAAEIAAAPFTFGASLESIPGEMAATRAVVVTVLRRAVIGLISHLAASLLEQVGVVFLDQFILICQHKLSGFRGDTFKTAAINATVGGAVGLGVGALGGLAKAGTAKSLREHIPAARHFDGTAPKTWKDGGKHFAFNAPLDIGWGAATGAAEAAAQDAATGSTGDEVYGAENGAFTGARDAGHNAFNPHSKFSTNPAYYLDKKLNGHWDKTRTPPTTSDDRPPRLPPLGREDWDTWARDTLGALDS</sequence>
<dbReference type="InterPro" id="IPR057746">
    <property type="entry name" value="CpnT-like_N"/>
</dbReference>
<protein>
    <recommendedName>
        <fullName evidence="2">Outer membrane channel protein CpnT-like N-terminal domain-containing protein</fullName>
    </recommendedName>
</protein>
<evidence type="ECO:0000313" key="3">
    <source>
        <dbReference type="EMBL" id="GAA1982194.1"/>
    </source>
</evidence>
<feature type="region of interest" description="Disordered" evidence="1">
    <location>
        <begin position="328"/>
        <end position="368"/>
    </location>
</feature>
<keyword evidence="4" id="KW-1185">Reference proteome</keyword>
<reference evidence="3 4" key="1">
    <citation type="journal article" date="2019" name="Int. J. Syst. Evol. Microbiol.">
        <title>The Global Catalogue of Microorganisms (GCM) 10K type strain sequencing project: providing services to taxonomists for standard genome sequencing and annotation.</title>
        <authorList>
            <consortium name="The Broad Institute Genomics Platform"/>
            <consortium name="The Broad Institute Genome Sequencing Center for Infectious Disease"/>
            <person name="Wu L."/>
            <person name="Ma J."/>
        </authorList>
    </citation>
    <scope>NUCLEOTIDE SEQUENCE [LARGE SCALE GENOMIC DNA]</scope>
    <source>
        <strain evidence="3 4">JCM 14545</strain>
    </source>
</reference>
<proteinExistence type="predicted"/>